<evidence type="ECO:0000313" key="1">
    <source>
        <dbReference type="EMBL" id="KAI8044184.1"/>
    </source>
</evidence>
<dbReference type="AlphaFoldDB" id="A0A9P9YW07"/>
<reference evidence="1" key="1">
    <citation type="journal article" date="2023" name="Genome Biol. Evol.">
        <title>Long-read-based Genome Assembly of Drosophila gunungcola Reveals Fewer Chemosensory Genes in Flower-breeding Species.</title>
        <authorList>
            <person name="Negi A."/>
            <person name="Liao B.Y."/>
            <person name="Yeh S.D."/>
        </authorList>
    </citation>
    <scope>NUCLEOTIDE SEQUENCE</scope>
    <source>
        <strain evidence="1">Sukarami</strain>
    </source>
</reference>
<proteinExistence type="predicted"/>
<dbReference type="Proteomes" id="UP001059596">
    <property type="component" value="Chromosome 3R"/>
</dbReference>
<gene>
    <name evidence="1" type="ORF">M5D96_000335</name>
</gene>
<accession>A0A9P9YW07</accession>
<keyword evidence="2" id="KW-1185">Reference proteome</keyword>
<sequence>MLLPNTNEDERARTNKEHNVNKCGNWNFYSKQCPCCNRLLECLDISRKCQKYKAAEASSNNAVAAATGHIIKMSIPSKSHARRQREG</sequence>
<name>A0A9P9YW07_9MUSC</name>
<protein>
    <submittedName>
        <fullName evidence="1">Uncharacterized protein</fullName>
    </submittedName>
</protein>
<organism evidence="1 2">
    <name type="scientific">Drosophila gunungcola</name>
    <name type="common">fruit fly</name>
    <dbReference type="NCBI Taxonomy" id="103775"/>
    <lineage>
        <taxon>Eukaryota</taxon>
        <taxon>Metazoa</taxon>
        <taxon>Ecdysozoa</taxon>
        <taxon>Arthropoda</taxon>
        <taxon>Hexapoda</taxon>
        <taxon>Insecta</taxon>
        <taxon>Pterygota</taxon>
        <taxon>Neoptera</taxon>
        <taxon>Endopterygota</taxon>
        <taxon>Diptera</taxon>
        <taxon>Brachycera</taxon>
        <taxon>Muscomorpha</taxon>
        <taxon>Ephydroidea</taxon>
        <taxon>Drosophilidae</taxon>
        <taxon>Drosophila</taxon>
        <taxon>Sophophora</taxon>
    </lineage>
</organism>
<dbReference type="EMBL" id="JAMKOV010000001">
    <property type="protein sequence ID" value="KAI8044184.1"/>
    <property type="molecule type" value="Genomic_DNA"/>
</dbReference>
<evidence type="ECO:0000313" key="2">
    <source>
        <dbReference type="Proteomes" id="UP001059596"/>
    </source>
</evidence>
<comment type="caution">
    <text evidence="1">The sequence shown here is derived from an EMBL/GenBank/DDBJ whole genome shotgun (WGS) entry which is preliminary data.</text>
</comment>